<organism evidence="5 6">
    <name type="scientific">Rossellomorea vietnamensis</name>
    <dbReference type="NCBI Taxonomy" id="218284"/>
    <lineage>
        <taxon>Bacteria</taxon>
        <taxon>Bacillati</taxon>
        <taxon>Bacillota</taxon>
        <taxon>Bacilli</taxon>
        <taxon>Bacillales</taxon>
        <taxon>Bacillaceae</taxon>
        <taxon>Rossellomorea</taxon>
    </lineage>
</organism>
<evidence type="ECO:0000256" key="2">
    <source>
        <dbReference type="ARBA" id="ARBA00022801"/>
    </source>
</evidence>
<evidence type="ECO:0000313" key="5">
    <source>
        <dbReference type="EMBL" id="KPL60088.1"/>
    </source>
</evidence>
<sequence>MYDWKGASALCMNEGRLLMVLQGKEEEEKRWSVPSGGLEIGETLSECCEREVWEETGYRVNAGKHLYTKWGCEGDISTTIQYYEVQLLGGKATLQDPDGLIHKIEWISFGELNDLPLCFPEDQSILEAYMSKKHNIL</sequence>
<comment type="similarity">
    <text evidence="3">Belongs to the Nudix hydrolase family.</text>
</comment>
<evidence type="ECO:0000256" key="1">
    <source>
        <dbReference type="ARBA" id="ARBA00001946"/>
    </source>
</evidence>
<dbReference type="AlphaFoldDB" id="A0A0P6WRA0"/>
<dbReference type="PANTHER" id="PTHR43046:SF2">
    <property type="entry name" value="8-OXO-DGTP DIPHOSPHATASE-RELATED"/>
    <property type="match status" value="1"/>
</dbReference>
<gene>
    <name evidence="5" type="ORF">AM506_08475</name>
</gene>
<dbReference type="GO" id="GO:0016787">
    <property type="term" value="F:hydrolase activity"/>
    <property type="evidence" value="ECO:0007669"/>
    <property type="project" value="UniProtKB-KW"/>
</dbReference>
<evidence type="ECO:0000313" key="6">
    <source>
        <dbReference type="Proteomes" id="UP000050398"/>
    </source>
</evidence>
<dbReference type="OrthoDB" id="9804563at2"/>
<dbReference type="RefSeq" id="WP_060672057.1">
    <property type="nucleotide sequence ID" value="NZ_LIXZ01000005.1"/>
</dbReference>
<dbReference type="PRINTS" id="PR00502">
    <property type="entry name" value="NUDIXFAMILY"/>
</dbReference>
<evidence type="ECO:0000259" key="4">
    <source>
        <dbReference type="PROSITE" id="PS51462"/>
    </source>
</evidence>
<dbReference type="PANTHER" id="PTHR43046">
    <property type="entry name" value="GDP-MANNOSE MANNOSYL HYDROLASE"/>
    <property type="match status" value="1"/>
</dbReference>
<dbReference type="InterPro" id="IPR000086">
    <property type="entry name" value="NUDIX_hydrolase_dom"/>
</dbReference>
<protein>
    <submittedName>
        <fullName evidence="5">DNA mismatch repair protein MutT</fullName>
    </submittedName>
</protein>
<name>A0A0P6WRA0_9BACI</name>
<dbReference type="InterPro" id="IPR020476">
    <property type="entry name" value="Nudix_hydrolase"/>
</dbReference>
<feature type="domain" description="Nudix hydrolase" evidence="4">
    <location>
        <begin position="2"/>
        <end position="129"/>
    </location>
</feature>
<dbReference type="PROSITE" id="PS00893">
    <property type="entry name" value="NUDIX_BOX"/>
    <property type="match status" value="1"/>
</dbReference>
<dbReference type="InterPro" id="IPR015797">
    <property type="entry name" value="NUDIX_hydrolase-like_dom_sf"/>
</dbReference>
<dbReference type="PATRIC" id="fig|218284.4.peg.3322"/>
<reference evidence="5 6" key="1">
    <citation type="submission" date="2015-08" db="EMBL/GenBank/DDBJ databases">
        <title>Draft Genome Sequence of Bacillus vietnamensis UCD-SED5.</title>
        <authorList>
            <person name="Lee R.D."/>
            <person name="Jospin G."/>
            <person name="Lang J.M."/>
            <person name="Coil D.A."/>
            <person name="Eisen J.A."/>
        </authorList>
    </citation>
    <scope>NUCLEOTIDE SEQUENCE [LARGE SCALE GENOMIC DNA]</scope>
    <source>
        <strain evidence="5 6">UCD-SED5</strain>
    </source>
</reference>
<dbReference type="Proteomes" id="UP000050398">
    <property type="component" value="Unassembled WGS sequence"/>
</dbReference>
<dbReference type="Gene3D" id="3.90.79.10">
    <property type="entry name" value="Nucleoside Triphosphate Pyrophosphohydrolase"/>
    <property type="match status" value="1"/>
</dbReference>
<proteinExistence type="inferred from homology"/>
<dbReference type="Pfam" id="PF00293">
    <property type="entry name" value="NUDIX"/>
    <property type="match status" value="1"/>
</dbReference>
<dbReference type="EMBL" id="LIXZ01000005">
    <property type="protein sequence ID" value="KPL60088.1"/>
    <property type="molecule type" value="Genomic_DNA"/>
</dbReference>
<comment type="cofactor">
    <cofactor evidence="1">
        <name>Mg(2+)</name>
        <dbReference type="ChEBI" id="CHEBI:18420"/>
    </cofactor>
</comment>
<dbReference type="SUPFAM" id="SSF55811">
    <property type="entry name" value="Nudix"/>
    <property type="match status" value="1"/>
</dbReference>
<comment type="caution">
    <text evidence="5">The sequence shown here is derived from an EMBL/GenBank/DDBJ whole genome shotgun (WGS) entry which is preliminary data.</text>
</comment>
<dbReference type="InterPro" id="IPR020084">
    <property type="entry name" value="NUDIX_hydrolase_CS"/>
</dbReference>
<dbReference type="PROSITE" id="PS51462">
    <property type="entry name" value="NUDIX"/>
    <property type="match status" value="1"/>
</dbReference>
<accession>A0A0P6WRA0</accession>
<keyword evidence="2 3" id="KW-0378">Hydrolase</keyword>
<evidence type="ECO:0000256" key="3">
    <source>
        <dbReference type="RuleBase" id="RU003476"/>
    </source>
</evidence>